<feature type="coiled-coil region" evidence="1">
    <location>
        <begin position="509"/>
        <end position="578"/>
    </location>
</feature>
<dbReference type="AlphaFoldDB" id="A0A9X3CVX8"/>
<organism evidence="2 3">
    <name type="scientific">Salinimicrobium profundisediminis</name>
    <dbReference type="NCBI Taxonomy" id="2994553"/>
    <lineage>
        <taxon>Bacteria</taxon>
        <taxon>Pseudomonadati</taxon>
        <taxon>Bacteroidota</taxon>
        <taxon>Flavobacteriia</taxon>
        <taxon>Flavobacteriales</taxon>
        <taxon>Flavobacteriaceae</taxon>
        <taxon>Salinimicrobium</taxon>
    </lineage>
</organism>
<keyword evidence="3" id="KW-1185">Reference proteome</keyword>
<name>A0A9X3CVX8_9FLAO</name>
<dbReference type="EMBL" id="JAPJDA010000009">
    <property type="protein sequence ID" value="MCX2837887.1"/>
    <property type="molecule type" value="Genomic_DNA"/>
</dbReference>
<evidence type="ECO:0000256" key="1">
    <source>
        <dbReference type="SAM" id="Coils"/>
    </source>
</evidence>
<accession>A0A9X3CVX8</accession>
<proteinExistence type="predicted"/>
<gene>
    <name evidence="2" type="ORF">OQ279_06940</name>
</gene>
<protein>
    <submittedName>
        <fullName evidence="2">Uncharacterized protein</fullName>
    </submittedName>
</protein>
<evidence type="ECO:0000313" key="3">
    <source>
        <dbReference type="Proteomes" id="UP001148482"/>
    </source>
</evidence>
<dbReference type="Proteomes" id="UP001148482">
    <property type="component" value="Unassembled WGS sequence"/>
</dbReference>
<sequence>MNLDELTLGENRVFLPRIIEEIQEVAIRLSQNDQYMTRRHLVKELDSKISGLHLTDGLIVNSLVKETYLQTPSPVLQKAIAESFRNNLTDRPVYDPESISDVSLSLTCSGEVMVNLNKFSQISDILDRKMVALGDTDSVAEITDMKTAIESLVPENNFSLTGKTKVNDNLNYGKKVLEGYGNLVAYYHWAKEQNQQLIEDFKFLRNELGRFRNDVTELLFDIIGEDKKEAHPELFDFSKVEYVETGRILRDIDLAYNTLHNSFEVFQEAYKLGMSNIKRAGEKHADKALKRYSKTMKRKGYASKADVKGQVATAAIGFAFDAALEIMETRKNAEETVAAIKRDVEKMKLGLKEDAQKIAVDLLRLQKVYNRLKVILIPEARKFIIQANGIYNATIKDTYSQLVQGGNIAELSKENRKLVVEEKRIHLEIEDKKEGQQVCAEEITAYRELIAEIQEEYDYVNSIKPDPPKDIHNKLSFGLATGMYKKHLAKWETITQPVRSTYFSYVESIKLEEETIEKYNQLIFEMQNRLETIKELRKANKANIQAQGIKIGNFEPQLESLEKNIRKISEASRNLMSRGIQEDLVKVQAQGILNGSSLSEGTTGIPATTMPRVSNESVSYLFDKHEKMQVKIELLKFTEMAFTGEIISNFVGEKKQQIIAEQYAKVRTHLTNKISRHSKLDDIQAARLVDLGSEIFLSILRTQEIKAETNFLAELNKRLDQEFIVEFERAMDDLKIRFEKDRQEAETVGSSLNEATTADDLLQASRIIKN</sequence>
<evidence type="ECO:0000313" key="2">
    <source>
        <dbReference type="EMBL" id="MCX2837887.1"/>
    </source>
</evidence>
<keyword evidence="1" id="KW-0175">Coiled coil</keyword>
<reference evidence="2" key="1">
    <citation type="submission" date="2022-11" db="EMBL/GenBank/DDBJ databases">
        <title>Salinimicrobium profundisediminis sp. nov., isolated from deep-sea sediment of the Mariana Trench.</title>
        <authorList>
            <person name="Fu H."/>
        </authorList>
    </citation>
    <scope>NUCLEOTIDE SEQUENCE</scope>
    <source>
        <strain evidence="2">MT39</strain>
    </source>
</reference>
<dbReference type="RefSeq" id="WP_266069137.1">
    <property type="nucleotide sequence ID" value="NZ_JAPJDA010000009.1"/>
</dbReference>
<comment type="caution">
    <text evidence="2">The sequence shown here is derived from an EMBL/GenBank/DDBJ whole genome shotgun (WGS) entry which is preliminary data.</text>
</comment>